<organism evidence="2">
    <name type="scientific">Triticum aestivum</name>
    <name type="common">Wheat</name>
    <dbReference type="NCBI Taxonomy" id="4565"/>
    <lineage>
        <taxon>Eukaryota</taxon>
        <taxon>Viridiplantae</taxon>
        <taxon>Streptophyta</taxon>
        <taxon>Embryophyta</taxon>
        <taxon>Tracheophyta</taxon>
        <taxon>Spermatophyta</taxon>
        <taxon>Magnoliopsida</taxon>
        <taxon>Liliopsida</taxon>
        <taxon>Poales</taxon>
        <taxon>Poaceae</taxon>
        <taxon>BOP clade</taxon>
        <taxon>Pooideae</taxon>
        <taxon>Triticodae</taxon>
        <taxon>Triticeae</taxon>
        <taxon>Triticinae</taxon>
        <taxon>Triticum</taxon>
    </lineage>
</organism>
<evidence type="ECO:0000313" key="3">
    <source>
        <dbReference type="Proteomes" id="UP000019116"/>
    </source>
</evidence>
<sequence length="146" mass="14747">MVVETPRAQEGGALLPSSPAAIGADSGCVLNEGVGLTPASGRLGSRRSGRPPKKTSGRKPAAKEVAVRKSVPSTRLCGELGTELVAAGAGAKAKRSRATPMEPRAPSSRAKAKLGDMSSLDSAKLRLADKNLGTSDVDTAGEAPQC</sequence>
<dbReference type="EnsemblPlants" id="TraesCS3A02G242300.1">
    <property type="protein sequence ID" value="TraesCS3A02G242300.1"/>
    <property type="gene ID" value="TraesCS3A02G242300"/>
</dbReference>
<reference evidence="2" key="1">
    <citation type="submission" date="2018-08" db="EMBL/GenBank/DDBJ databases">
        <authorList>
            <person name="Rossello M."/>
        </authorList>
    </citation>
    <scope>NUCLEOTIDE SEQUENCE [LARGE SCALE GENOMIC DNA]</scope>
    <source>
        <strain evidence="2">cv. Chinese Spring</strain>
    </source>
</reference>
<dbReference type="Gramene" id="TraesROB_scaffold_000057_01G000100.1">
    <property type="protein sequence ID" value="TraesROB_scaffold_000057_01G000100.1"/>
    <property type="gene ID" value="TraesROB_scaffold_000057_01G000100"/>
</dbReference>
<feature type="compositionally biased region" description="Basic residues" evidence="1">
    <location>
        <begin position="44"/>
        <end position="57"/>
    </location>
</feature>
<dbReference type="Gramene" id="TraesCLE_scaffold_023314_01G000100.1">
    <property type="protein sequence ID" value="TraesCLE_scaffold_023314_01G000100.1"/>
    <property type="gene ID" value="TraesCLE_scaffold_023314_01G000100"/>
</dbReference>
<proteinExistence type="predicted"/>
<dbReference type="Gramene" id="TraesWEE_scaffold_000056_01G000100.1">
    <property type="protein sequence ID" value="TraesWEE_scaffold_000056_01G000100.1"/>
    <property type="gene ID" value="TraesWEE_scaffold_000056_01G000100"/>
</dbReference>
<dbReference type="Gramene" id="TraesCS3A03G0624000.1">
    <property type="protein sequence ID" value="TraesCS3A03G0624000.1.CDS"/>
    <property type="gene ID" value="TraesCS3A03G0624000"/>
</dbReference>
<reference evidence="2" key="2">
    <citation type="submission" date="2018-10" db="UniProtKB">
        <authorList>
            <consortium name="EnsemblPlants"/>
        </authorList>
    </citation>
    <scope>IDENTIFICATION</scope>
</reference>
<dbReference type="Gramene" id="TraesCS3A02G242300.1">
    <property type="protein sequence ID" value="TraesCS3A02G242300.1"/>
    <property type="gene ID" value="TraesCS3A02G242300"/>
</dbReference>
<keyword evidence="3" id="KW-1185">Reference proteome</keyword>
<dbReference type="AlphaFoldDB" id="A0A3B6EHM8"/>
<feature type="region of interest" description="Disordered" evidence="1">
    <location>
        <begin position="87"/>
        <end position="118"/>
    </location>
</feature>
<feature type="region of interest" description="Disordered" evidence="1">
    <location>
        <begin position="34"/>
        <end position="69"/>
    </location>
</feature>
<dbReference type="Gramene" id="TraesCAD_scaffold_000189_01G000100.1">
    <property type="protein sequence ID" value="TraesCAD_scaffold_000189_01G000100.1"/>
    <property type="gene ID" value="TraesCAD_scaffold_000189_01G000100"/>
</dbReference>
<accession>A0A3B6EHM8</accession>
<evidence type="ECO:0000313" key="2">
    <source>
        <dbReference type="EnsemblPlants" id="TraesCS3A02G242300.1"/>
    </source>
</evidence>
<protein>
    <submittedName>
        <fullName evidence="2">Uncharacterized protein</fullName>
    </submittedName>
</protein>
<name>A0A3B6EHM8_WHEAT</name>
<evidence type="ECO:0000256" key="1">
    <source>
        <dbReference type="SAM" id="MobiDB-lite"/>
    </source>
</evidence>
<dbReference type="Proteomes" id="UP000019116">
    <property type="component" value="Chromosome 3A"/>
</dbReference>
<dbReference type="Gramene" id="TraesRN3A0100640200.1">
    <property type="protein sequence ID" value="TraesRN3A0100640200.1"/>
    <property type="gene ID" value="TraesRN3A0100640200"/>
</dbReference>